<comment type="caution">
    <text evidence="2">The sequence shown here is derived from an EMBL/GenBank/DDBJ whole genome shotgun (WGS) entry which is preliminary data.</text>
</comment>
<dbReference type="EMBL" id="JFGV01000046">
    <property type="protein sequence ID" value="EYU14505.1"/>
    <property type="molecule type" value="Genomic_DNA"/>
</dbReference>
<gene>
    <name evidence="2" type="ORF">BA1DRAFT_03012</name>
</gene>
<dbReference type="PATRIC" id="fig|1393736.3.peg.3086"/>
<reference evidence="2 3" key="1">
    <citation type="submission" date="2014-03" db="EMBL/GenBank/DDBJ databases">
        <title>Draft Genome of Photorhabdus luminescens BA1, an Egyptian Isolate.</title>
        <authorList>
            <person name="Ghazal S."/>
            <person name="Hurst S.G.IV."/>
            <person name="Morris K."/>
            <person name="Thomas K."/>
            <person name="Tisa L.S."/>
        </authorList>
    </citation>
    <scope>NUCLEOTIDE SEQUENCE [LARGE SCALE GENOMIC DNA]</scope>
    <source>
        <strain evidence="2 3">BA1</strain>
    </source>
</reference>
<dbReference type="Pfam" id="PF15648">
    <property type="entry name" value="Tox-REase-5"/>
    <property type="match status" value="1"/>
</dbReference>
<evidence type="ECO:0000313" key="2">
    <source>
        <dbReference type="EMBL" id="EYU14505.1"/>
    </source>
</evidence>
<evidence type="ECO:0000259" key="1">
    <source>
        <dbReference type="Pfam" id="PF15648"/>
    </source>
</evidence>
<accession>A0A022PJ36</accession>
<dbReference type="RefSeq" id="WP_036780500.1">
    <property type="nucleotide sequence ID" value="NZ_CAWLTM010000069.1"/>
</dbReference>
<dbReference type="InterPro" id="IPR028904">
    <property type="entry name" value="Tox-REase-5_dom"/>
</dbReference>
<organism evidence="2 3">
    <name type="scientific">Photorhabdus aegyptia</name>
    <dbReference type="NCBI Taxonomy" id="2805098"/>
    <lineage>
        <taxon>Bacteria</taxon>
        <taxon>Pseudomonadati</taxon>
        <taxon>Pseudomonadota</taxon>
        <taxon>Gammaproteobacteria</taxon>
        <taxon>Enterobacterales</taxon>
        <taxon>Morganellaceae</taxon>
        <taxon>Photorhabdus</taxon>
    </lineage>
</organism>
<evidence type="ECO:0000313" key="3">
    <source>
        <dbReference type="Proteomes" id="UP000023464"/>
    </source>
</evidence>
<dbReference type="GO" id="GO:0004519">
    <property type="term" value="F:endonuclease activity"/>
    <property type="evidence" value="ECO:0007669"/>
    <property type="project" value="UniProtKB-KW"/>
</dbReference>
<keyword evidence="2" id="KW-0378">Hydrolase</keyword>
<dbReference type="AlphaFoldDB" id="A0A022PJ36"/>
<protein>
    <submittedName>
        <fullName evidence="2">Restriction endonuclease fold toxin 5</fullName>
    </submittedName>
</protein>
<keyword evidence="2" id="KW-0540">Nuclease</keyword>
<proteinExistence type="predicted"/>
<keyword evidence="3" id="KW-1185">Reference proteome</keyword>
<keyword evidence="2" id="KW-0255">Endonuclease</keyword>
<sequence>MPLPLLVPAALTAAEYAASALAGILVGVGVGLGVTEMTKDKDDEKEQEEARTDVISTTREECKACPAIEKVSPSWESTSSYSQVTLDYQLQIAKTVYKPDVKLIQVWECLGVSFDGWRPKACLFLESKAKYDQFFRKGKPMEWWTGDQSMIKQASRQQEVCTSLNGIPRAHWHFMEPMSATYYSKEFSGHPNVKVFLTPLIK</sequence>
<dbReference type="Proteomes" id="UP000023464">
    <property type="component" value="Unassembled WGS sequence"/>
</dbReference>
<feature type="domain" description="Tox-REase-5" evidence="1">
    <location>
        <begin position="86"/>
        <end position="177"/>
    </location>
</feature>
<name>A0A022PJ36_9GAMM</name>